<reference evidence="3" key="1">
    <citation type="journal article" date="2005" name="Nature">
        <title>The map-based sequence of the rice genome.</title>
        <authorList>
            <consortium name="International rice genome sequencing project (IRGSP)"/>
            <person name="Matsumoto T."/>
            <person name="Wu J."/>
            <person name="Kanamori H."/>
            <person name="Katayose Y."/>
            <person name="Fujisawa M."/>
            <person name="Namiki N."/>
            <person name="Mizuno H."/>
            <person name="Yamamoto K."/>
            <person name="Antonio B.A."/>
            <person name="Baba T."/>
            <person name="Sakata K."/>
            <person name="Nagamura Y."/>
            <person name="Aoki H."/>
            <person name="Arikawa K."/>
            <person name="Arita K."/>
            <person name="Bito T."/>
            <person name="Chiden Y."/>
            <person name="Fujitsuka N."/>
            <person name="Fukunaka R."/>
            <person name="Hamada M."/>
            <person name="Harada C."/>
            <person name="Hayashi A."/>
            <person name="Hijishita S."/>
            <person name="Honda M."/>
            <person name="Hosokawa S."/>
            <person name="Ichikawa Y."/>
            <person name="Idonuma A."/>
            <person name="Iijima M."/>
            <person name="Ikeda M."/>
            <person name="Ikeno M."/>
            <person name="Ito K."/>
            <person name="Ito S."/>
            <person name="Ito T."/>
            <person name="Ito Y."/>
            <person name="Ito Y."/>
            <person name="Iwabuchi A."/>
            <person name="Kamiya K."/>
            <person name="Karasawa W."/>
            <person name="Kurita K."/>
            <person name="Katagiri S."/>
            <person name="Kikuta A."/>
            <person name="Kobayashi H."/>
            <person name="Kobayashi N."/>
            <person name="Machita K."/>
            <person name="Maehara T."/>
            <person name="Masukawa M."/>
            <person name="Mizubayashi T."/>
            <person name="Mukai Y."/>
            <person name="Nagasaki H."/>
            <person name="Nagata Y."/>
            <person name="Naito S."/>
            <person name="Nakashima M."/>
            <person name="Nakama Y."/>
            <person name="Nakamichi Y."/>
            <person name="Nakamura M."/>
            <person name="Meguro A."/>
            <person name="Negishi M."/>
            <person name="Ohta I."/>
            <person name="Ohta T."/>
            <person name="Okamoto M."/>
            <person name="Ono N."/>
            <person name="Saji S."/>
            <person name="Sakaguchi M."/>
            <person name="Sakai K."/>
            <person name="Shibata M."/>
            <person name="Shimokawa T."/>
            <person name="Song J."/>
            <person name="Takazaki Y."/>
            <person name="Terasawa K."/>
            <person name="Tsugane M."/>
            <person name="Tsuji K."/>
            <person name="Ueda S."/>
            <person name="Waki K."/>
            <person name="Yamagata H."/>
            <person name="Yamamoto M."/>
            <person name="Yamamoto S."/>
            <person name="Yamane H."/>
            <person name="Yoshiki S."/>
            <person name="Yoshihara R."/>
            <person name="Yukawa K."/>
            <person name="Zhong H."/>
            <person name="Yano M."/>
            <person name="Yuan Q."/>
            <person name="Ouyang S."/>
            <person name="Liu J."/>
            <person name="Jones K.M."/>
            <person name="Gansberger K."/>
            <person name="Moffat K."/>
            <person name="Hill J."/>
            <person name="Bera J."/>
            <person name="Fadrosh D."/>
            <person name="Jin S."/>
            <person name="Johri S."/>
            <person name="Kim M."/>
            <person name="Overton L."/>
            <person name="Reardon M."/>
            <person name="Tsitrin T."/>
            <person name="Vuong H."/>
            <person name="Weaver B."/>
            <person name="Ciecko A."/>
            <person name="Tallon L."/>
            <person name="Jackson J."/>
            <person name="Pai G."/>
            <person name="Aken S.V."/>
            <person name="Utterback T."/>
            <person name="Reidmuller S."/>
            <person name="Feldblyum T."/>
            <person name="Hsiao J."/>
            <person name="Zismann V."/>
            <person name="Iobst S."/>
            <person name="de Vazeille A.R."/>
            <person name="Buell C.R."/>
            <person name="Ying K."/>
            <person name="Li Y."/>
            <person name="Lu T."/>
            <person name="Huang Y."/>
            <person name="Zhao Q."/>
            <person name="Feng Q."/>
            <person name="Zhang L."/>
            <person name="Zhu J."/>
            <person name="Weng Q."/>
            <person name="Mu J."/>
            <person name="Lu Y."/>
            <person name="Fan D."/>
            <person name="Liu Y."/>
            <person name="Guan J."/>
            <person name="Zhang Y."/>
            <person name="Yu S."/>
            <person name="Liu X."/>
            <person name="Zhang Y."/>
            <person name="Hong G."/>
            <person name="Han B."/>
            <person name="Choisne N."/>
            <person name="Demange N."/>
            <person name="Orjeda G."/>
            <person name="Samain S."/>
            <person name="Cattolico L."/>
            <person name="Pelletier E."/>
            <person name="Couloux A."/>
            <person name="Segurens B."/>
            <person name="Wincker P."/>
            <person name="D'Hont A."/>
            <person name="Scarpelli C."/>
            <person name="Weissenbach J."/>
            <person name="Salanoubat M."/>
            <person name="Quetier F."/>
            <person name="Yu Y."/>
            <person name="Kim H.R."/>
            <person name="Rambo T."/>
            <person name="Currie J."/>
            <person name="Collura K."/>
            <person name="Luo M."/>
            <person name="Yang T."/>
            <person name="Ammiraju J.S.S."/>
            <person name="Engler F."/>
            <person name="Soderlund C."/>
            <person name="Wing R.A."/>
            <person name="Palmer L.E."/>
            <person name="de la Bastide M."/>
            <person name="Spiegel L."/>
            <person name="Nascimento L."/>
            <person name="Zutavern T."/>
            <person name="O'Shaughnessy A."/>
            <person name="Dike S."/>
            <person name="Dedhia N."/>
            <person name="Preston R."/>
            <person name="Balija V."/>
            <person name="McCombie W.R."/>
            <person name="Chow T."/>
            <person name="Chen H."/>
            <person name="Chung M."/>
            <person name="Chen C."/>
            <person name="Shaw J."/>
            <person name="Wu H."/>
            <person name="Hsiao K."/>
            <person name="Chao Y."/>
            <person name="Chu M."/>
            <person name="Cheng C."/>
            <person name="Hour A."/>
            <person name="Lee P."/>
            <person name="Lin S."/>
            <person name="Lin Y."/>
            <person name="Liou J."/>
            <person name="Liu S."/>
            <person name="Hsing Y."/>
            <person name="Raghuvanshi S."/>
            <person name="Mohanty A."/>
            <person name="Bharti A.K."/>
            <person name="Gaur A."/>
            <person name="Gupta V."/>
            <person name="Kumar D."/>
            <person name="Ravi V."/>
            <person name="Vij S."/>
            <person name="Kapur A."/>
            <person name="Khurana P."/>
            <person name="Khurana P."/>
            <person name="Khurana J.P."/>
            <person name="Tyagi A.K."/>
            <person name="Gaikwad K."/>
            <person name="Singh A."/>
            <person name="Dalal V."/>
            <person name="Srivastava S."/>
            <person name="Dixit A."/>
            <person name="Pal A.K."/>
            <person name="Ghazi I.A."/>
            <person name="Yadav M."/>
            <person name="Pandit A."/>
            <person name="Bhargava A."/>
            <person name="Sureshbabu K."/>
            <person name="Batra K."/>
            <person name="Sharma T.R."/>
            <person name="Mohapatra T."/>
            <person name="Singh N.K."/>
            <person name="Messing J."/>
            <person name="Nelson A.B."/>
            <person name="Fuks G."/>
            <person name="Kavchok S."/>
            <person name="Keizer G."/>
            <person name="Linton E."/>
            <person name="Llaca V."/>
            <person name="Song R."/>
            <person name="Tanyolac B."/>
            <person name="Young S."/>
            <person name="Ho-Il K."/>
            <person name="Hahn J.H."/>
            <person name="Sangsakoo G."/>
            <person name="Vanavichit A."/>
            <person name="de Mattos Luiz.A.T."/>
            <person name="Zimmer P.D."/>
            <person name="Malone G."/>
            <person name="Dellagostin O."/>
            <person name="de Oliveira A.C."/>
            <person name="Bevan M."/>
            <person name="Bancroft I."/>
            <person name="Minx P."/>
            <person name="Cordum H."/>
            <person name="Wilson R."/>
            <person name="Cheng Z."/>
            <person name="Jin W."/>
            <person name="Jiang J."/>
            <person name="Leong S.A."/>
            <person name="Iwama H."/>
            <person name="Gojobori T."/>
            <person name="Itoh T."/>
            <person name="Niimura Y."/>
            <person name="Fujii Y."/>
            <person name="Habara T."/>
            <person name="Sakai H."/>
            <person name="Sato Y."/>
            <person name="Wilson G."/>
            <person name="Kumar K."/>
            <person name="McCouch S."/>
            <person name="Juretic N."/>
            <person name="Hoen D."/>
            <person name="Wright S."/>
            <person name="Bruskiewich R."/>
            <person name="Bureau T."/>
            <person name="Miyao A."/>
            <person name="Hirochika H."/>
            <person name="Nishikawa T."/>
            <person name="Kadowaki K."/>
            <person name="Sugiura M."/>
            <person name="Burr B."/>
            <person name="Sasaki T."/>
        </authorList>
    </citation>
    <scope>NUCLEOTIDE SEQUENCE [LARGE SCALE GENOMIC DNA]</scope>
    <source>
        <strain evidence="3">cv. Nipponbare</strain>
    </source>
</reference>
<feature type="compositionally biased region" description="Pro residues" evidence="1">
    <location>
        <begin position="89"/>
        <end position="99"/>
    </location>
</feature>
<sequence length="110" mass="11892">MDQDHSNRGACARSMPTNSSLVRLCQMNPALQKAATIKRSQKLEVDDPSPSPCCAISPSSLPCQHASPEPPSLRPSHFPHLLPHRLDTPGPPSLRPSPFPHLLSHAASHI</sequence>
<name>A0A0P0XJT5_ORYSJ</name>
<organism evidence="2 3">
    <name type="scientific">Oryza sativa subsp. japonica</name>
    <name type="common">Rice</name>
    <dbReference type="NCBI Taxonomy" id="39947"/>
    <lineage>
        <taxon>Eukaryota</taxon>
        <taxon>Viridiplantae</taxon>
        <taxon>Streptophyta</taxon>
        <taxon>Embryophyta</taxon>
        <taxon>Tracheophyta</taxon>
        <taxon>Spermatophyta</taxon>
        <taxon>Magnoliopsida</taxon>
        <taxon>Liliopsida</taxon>
        <taxon>Poales</taxon>
        <taxon>Poaceae</taxon>
        <taxon>BOP clade</taxon>
        <taxon>Oryzoideae</taxon>
        <taxon>Oryzeae</taxon>
        <taxon>Oryzinae</taxon>
        <taxon>Oryza</taxon>
        <taxon>Oryza sativa</taxon>
    </lineage>
</organism>
<proteinExistence type="predicted"/>
<dbReference type="Proteomes" id="UP000059680">
    <property type="component" value="Chromosome 9"/>
</dbReference>
<dbReference type="EMBL" id="AP014965">
    <property type="protein sequence ID" value="BAT06896.1"/>
    <property type="molecule type" value="Genomic_DNA"/>
</dbReference>
<dbReference type="AlphaFoldDB" id="A0A0P0XJT5"/>
<reference evidence="2 3" key="2">
    <citation type="journal article" date="2013" name="Plant Cell Physiol.">
        <title>Rice Annotation Project Database (RAP-DB): an integrative and interactive database for rice genomics.</title>
        <authorList>
            <person name="Sakai H."/>
            <person name="Lee S.S."/>
            <person name="Tanaka T."/>
            <person name="Numa H."/>
            <person name="Kim J."/>
            <person name="Kawahara Y."/>
            <person name="Wakimoto H."/>
            <person name="Yang C.C."/>
            <person name="Iwamoto M."/>
            <person name="Abe T."/>
            <person name="Yamada Y."/>
            <person name="Muto A."/>
            <person name="Inokuchi H."/>
            <person name="Ikemura T."/>
            <person name="Matsumoto T."/>
            <person name="Sasaki T."/>
            <person name="Itoh T."/>
        </authorList>
    </citation>
    <scope>NUCLEOTIDE SEQUENCE [LARGE SCALE GENOMIC DNA]</scope>
    <source>
        <strain evidence="3">cv. Nipponbare</strain>
    </source>
</reference>
<dbReference type="InParanoid" id="A0A0P0XJT5"/>
<keyword evidence="3" id="KW-1185">Reference proteome</keyword>
<feature type="region of interest" description="Disordered" evidence="1">
    <location>
        <begin position="59"/>
        <end position="110"/>
    </location>
</feature>
<protein>
    <submittedName>
        <fullName evidence="2">Os09g0124433 protein</fullName>
    </submittedName>
</protein>
<evidence type="ECO:0000313" key="3">
    <source>
        <dbReference type="Proteomes" id="UP000059680"/>
    </source>
</evidence>
<dbReference type="SMR" id="A0A0P0XJT5"/>
<evidence type="ECO:0000256" key="1">
    <source>
        <dbReference type="SAM" id="MobiDB-lite"/>
    </source>
</evidence>
<reference evidence="2 3" key="3">
    <citation type="journal article" date="2013" name="Rice">
        <title>Improvement of the Oryza sativa Nipponbare reference genome using next generation sequence and optical map data.</title>
        <authorList>
            <person name="Kawahara Y."/>
            <person name="de la Bastide M."/>
            <person name="Hamilton J.P."/>
            <person name="Kanamori H."/>
            <person name="McCombie W.R."/>
            <person name="Ouyang S."/>
            <person name="Schwartz D.C."/>
            <person name="Tanaka T."/>
            <person name="Wu J."/>
            <person name="Zhou S."/>
            <person name="Childs K.L."/>
            <person name="Davidson R.M."/>
            <person name="Lin H."/>
            <person name="Quesada-Ocampo L."/>
            <person name="Vaillancourt B."/>
            <person name="Sakai H."/>
            <person name="Lee S.S."/>
            <person name="Kim J."/>
            <person name="Numa H."/>
            <person name="Itoh T."/>
            <person name="Buell C.R."/>
            <person name="Matsumoto T."/>
        </authorList>
    </citation>
    <scope>NUCLEOTIDE SEQUENCE [LARGE SCALE GENOMIC DNA]</scope>
    <source>
        <strain evidence="3">cv. Nipponbare</strain>
    </source>
</reference>
<evidence type="ECO:0000313" key="2">
    <source>
        <dbReference type="EMBL" id="BAT06896.1"/>
    </source>
</evidence>
<dbReference type="PaxDb" id="39947-A0A0P0XJT5"/>
<accession>A0A0P0XJT5</accession>
<gene>
    <name evidence="2" type="ordered locus">Os09g0124433</name>
    <name evidence="2" type="ORF">OSNPB_090124433</name>
</gene>